<feature type="transmembrane region" description="Helical" evidence="14">
    <location>
        <begin position="116"/>
        <end position="135"/>
    </location>
</feature>
<evidence type="ECO:0000256" key="12">
    <source>
        <dbReference type="PROSITE-ProRule" id="PRU00282"/>
    </source>
</evidence>
<dbReference type="PANTHER" id="PTHR45635">
    <property type="entry name" value="ADP,ATP CARRIER PROTEIN 1-RELATED-RELATED"/>
    <property type="match status" value="1"/>
</dbReference>
<evidence type="ECO:0000256" key="13">
    <source>
        <dbReference type="RuleBase" id="RU000488"/>
    </source>
</evidence>
<evidence type="ECO:0000256" key="1">
    <source>
        <dbReference type="ARBA" id="ARBA00004448"/>
    </source>
</evidence>
<organism evidence="15 16">
    <name type="scientific">Kingdonia uniflora</name>
    <dbReference type="NCBI Taxonomy" id="39325"/>
    <lineage>
        <taxon>Eukaryota</taxon>
        <taxon>Viridiplantae</taxon>
        <taxon>Streptophyta</taxon>
        <taxon>Embryophyta</taxon>
        <taxon>Tracheophyta</taxon>
        <taxon>Spermatophyta</taxon>
        <taxon>Magnoliopsida</taxon>
        <taxon>Ranunculales</taxon>
        <taxon>Circaeasteraceae</taxon>
        <taxon>Kingdonia</taxon>
    </lineage>
</organism>
<evidence type="ECO:0000256" key="4">
    <source>
        <dbReference type="ARBA" id="ARBA00022449"/>
    </source>
</evidence>
<keyword evidence="8 14" id="KW-1133">Transmembrane helix</keyword>
<proteinExistence type="inferred from homology"/>
<evidence type="ECO:0000256" key="3">
    <source>
        <dbReference type="ARBA" id="ARBA00022448"/>
    </source>
</evidence>
<evidence type="ECO:0000256" key="14">
    <source>
        <dbReference type="RuleBase" id="RU368008"/>
    </source>
</evidence>
<comment type="caution">
    <text evidence="15">The sequence shown here is derived from an EMBL/GenBank/DDBJ whole genome shotgun (WGS) entry which is preliminary data.</text>
</comment>
<evidence type="ECO:0000256" key="8">
    <source>
        <dbReference type="ARBA" id="ARBA00022989"/>
    </source>
</evidence>
<evidence type="ECO:0000256" key="10">
    <source>
        <dbReference type="ARBA" id="ARBA00023136"/>
    </source>
</evidence>
<comment type="function">
    <text evidence="14">Catalyzes the exchange of ADP and ATP across the membrane.</text>
</comment>
<evidence type="ECO:0000256" key="11">
    <source>
        <dbReference type="ARBA" id="ARBA00024143"/>
    </source>
</evidence>
<keyword evidence="10 12" id="KW-0472">Membrane</keyword>
<evidence type="ECO:0000313" key="15">
    <source>
        <dbReference type="EMBL" id="KAF6144957.1"/>
    </source>
</evidence>
<dbReference type="Proteomes" id="UP000541444">
    <property type="component" value="Unassembled WGS sequence"/>
</dbReference>
<dbReference type="InterPro" id="IPR018108">
    <property type="entry name" value="MCP_transmembrane"/>
</dbReference>
<dbReference type="AlphaFoldDB" id="A0A7J7LQQ0"/>
<comment type="catalytic activity">
    <reaction evidence="11">
        <text>ADP(in) + ATP(out) = ADP(out) + ATP(in)</text>
        <dbReference type="Rhea" id="RHEA:34999"/>
        <dbReference type="ChEBI" id="CHEBI:30616"/>
        <dbReference type="ChEBI" id="CHEBI:456216"/>
    </reaction>
    <physiologicalReaction direction="left-to-right" evidence="11">
        <dbReference type="Rhea" id="RHEA:35000"/>
    </physiologicalReaction>
</comment>
<sequence>MKKLAEESTKGTGNIVAGGTTCMIVKTVTAPIELVINHAVDALLRDWLRWDRQIDGYWKYMIGNVVSGGTAASSSLLFLYPLEYHRVRLANDVSSNFKGVFDLFGRTSKSDSIHGFYRGVGVSCSGIFLYRFIYFNVLDFLKPVILSGNAKEGDAYRRFLLAWGATVAGTHVAYPFDMVRHRMMMTSLEDTKYTSAVNAFHSIWEKEGFKSFYRGFGVNVLHLVAGAGVLLQLEYAQMKLFGKKYGEEDAQRREARRTG</sequence>
<dbReference type="GO" id="GO:0140021">
    <property type="term" value="P:mitochondrial ADP transmembrane transport"/>
    <property type="evidence" value="ECO:0007669"/>
    <property type="project" value="InterPro"/>
</dbReference>
<dbReference type="GO" id="GO:0005743">
    <property type="term" value="C:mitochondrial inner membrane"/>
    <property type="evidence" value="ECO:0007669"/>
    <property type="project" value="UniProtKB-SubCell"/>
</dbReference>
<protein>
    <recommendedName>
        <fullName evidence="14">ADP/ATP translocase</fullName>
    </recommendedName>
    <alternativeName>
        <fullName evidence="14">ADP,ATP carrier protein</fullName>
    </alternativeName>
</protein>
<gene>
    <name evidence="15" type="ORF">GIB67_013308</name>
</gene>
<keyword evidence="4" id="KW-0050">Antiport</keyword>
<evidence type="ECO:0000256" key="9">
    <source>
        <dbReference type="ARBA" id="ARBA00023128"/>
    </source>
</evidence>
<evidence type="ECO:0000256" key="5">
    <source>
        <dbReference type="ARBA" id="ARBA00022692"/>
    </source>
</evidence>
<keyword evidence="16" id="KW-1185">Reference proteome</keyword>
<evidence type="ECO:0000256" key="7">
    <source>
        <dbReference type="ARBA" id="ARBA00022792"/>
    </source>
</evidence>
<name>A0A7J7LQQ0_9MAGN</name>
<dbReference type="PANTHER" id="PTHR45635:SF14">
    <property type="entry name" value="ADP_ATP TRANSLOCASE"/>
    <property type="match status" value="1"/>
</dbReference>
<feature type="transmembrane region" description="Helical" evidence="14">
    <location>
        <begin position="155"/>
        <end position="176"/>
    </location>
</feature>
<keyword evidence="6" id="KW-0677">Repeat</keyword>
<dbReference type="EMBL" id="JACGCM010002086">
    <property type="protein sequence ID" value="KAF6144957.1"/>
    <property type="molecule type" value="Genomic_DNA"/>
</dbReference>
<evidence type="ECO:0000256" key="2">
    <source>
        <dbReference type="ARBA" id="ARBA00006375"/>
    </source>
</evidence>
<evidence type="ECO:0000313" key="16">
    <source>
        <dbReference type="Proteomes" id="UP000541444"/>
    </source>
</evidence>
<keyword evidence="9" id="KW-0496">Mitochondrion</keyword>
<dbReference type="InterPro" id="IPR002113">
    <property type="entry name" value="ADT_euk_type"/>
</dbReference>
<dbReference type="GO" id="GO:1990544">
    <property type="term" value="P:mitochondrial ATP transmembrane transport"/>
    <property type="evidence" value="ECO:0007669"/>
    <property type="project" value="InterPro"/>
</dbReference>
<feature type="transmembrane region" description="Helical" evidence="14">
    <location>
        <begin position="57"/>
        <end position="80"/>
    </location>
</feature>
<comment type="subcellular location">
    <subcellularLocation>
        <location evidence="14">Membrane</location>
        <topology evidence="14">Multi-pass membrane protein</topology>
    </subcellularLocation>
    <subcellularLocation>
        <location evidence="1">Mitochondrion inner membrane</location>
        <topology evidence="1">Multi-pass membrane protein</topology>
    </subcellularLocation>
</comment>
<comment type="subunit">
    <text evidence="14">Monomer.</text>
</comment>
<dbReference type="GO" id="GO:0005471">
    <property type="term" value="F:ATP:ADP antiporter activity"/>
    <property type="evidence" value="ECO:0007669"/>
    <property type="project" value="UniProtKB-UniRule"/>
</dbReference>
<evidence type="ECO:0000256" key="6">
    <source>
        <dbReference type="ARBA" id="ARBA00022737"/>
    </source>
</evidence>
<accession>A0A7J7LQQ0</accession>
<feature type="repeat" description="Solcar" evidence="12">
    <location>
        <begin position="59"/>
        <end position="144"/>
    </location>
</feature>
<dbReference type="SUPFAM" id="SSF103506">
    <property type="entry name" value="Mitochondrial carrier"/>
    <property type="match status" value="1"/>
</dbReference>
<keyword evidence="3 13" id="KW-0813">Transport</keyword>
<keyword evidence="5 12" id="KW-0812">Transmembrane</keyword>
<dbReference type="PROSITE" id="PS50920">
    <property type="entry name" value="SOLCAR"/>
    <property type="match status" value="2"/>
</dbReference>
<dbReference type="Gene3D" id="1.50.40.10">
    <property type="entry name" value="Mitochondrial carrier domain"/>
    <property type="match status" value="1"/>
</dbReference>
<reference evidence="15 16" key="1">
    <citation type="journal article" date="2020" name="IScience">
        <title>Genome Sequencing of the Endangered Kingdonia uniflora (Circaeasteraceae, Ranunculales) Reveals Potential Mechanisms of Evolutionary Specialization.</title>
        <authorList>
            <person name="Sun Y."/>
            <person name="Deng T."/>
            <person name="Zhang A."/>
            <person name="Moore M.J."/>
            <person name="Landis J.B."/>
            <person name="Lin N."/>
            <person name="Zhang H."/>
            <person name="Zhang X."/>
            <person name="Huang J."/>
            <person name="Zhang X."/>
            <person name="Sun H."/>
            <person name="Wang H."/>
        </authorList>
    </citation>
    <scope>NUCLEOTIDE SEQUENCE [LARGE SCALE GENOMIC DNA]</scope>
    <source>
        <strain evidence="15">TB1705</strain>
        <tissue evidence="15">Leaf</tissue>
    </source>
</reference>
<dbReference type="InterPro" id="IPR023395">
    <property type="entry name" value="MCP_dom_sf"/>
</dbReference>
<dbReference type="Pfam" id="PF00153">
    <property type="entry name" value="Mito_carr"/>
    <property type="match status" value="2"/>
</dbReference>
<keyword evidence="7" id="KW-0999">Mitochondrion inner membrane</keyword>
<dbReference type="OrthoDB" id="1933373at2759"/>
<comment type="caution">
    <text evidence="14">Lacks conserved residue(s) required for the propagation of feature annotation.</text>
</comment>
<feature type="repeat" description="Solcar" evidence="12">
    <location>
        <begin position="157"/>
        <end position="240"/>
    </location>
</feature>
<comment type="similarity">
    <text evidence="2 13">Belongs to the mitochondrial carrier (TC 2.A.29) family.</text>
</comment>